<protein>
    <submittedName>
        <fullName evidence="1">Stage III sporulation protein AH</fullName>
    </submittedName>
</protein>
<accession>A0ABX0A9V0</accession>
<dbReference type="RefSeq" id="WP_161921666.1">
    <property type="nucleotide sequence ID" value="NZ_JAACYS010000085.1"/>
</dbReference>
<gene>
    <name evidence="1" type="ORF">GW534_14240</name>
</gene>
<dbReference type="Proteomes" id="UP000743899">
    <property type="component" value="Unassembled WGS sequence"/>
</dbReference>
<comment type="caution">
    <text evidence="1">The sequence shown here is derived from an EMBL/GenBank/DDBJ whole genome shotgun (WGS) entry which is preliminary data.</text>
</comment>
<name>A0ABX0A9V0_9BACI</name>
<dbReference type="EMBL" id="JAACYS010000085">
    <property type="protein sequence ID" value="NCU18839.1"/>
    <property type="molecule type" value="Genomic_DNA"/>
</dbReference>
<evidence type="ECO:0000313" key="2">
    <source>
        <dbReference type="Proteomes" id="UP000743899"/>
    </source>
</evidence>
<sequence length="148" mass="17781">MTIEYEEDVMGKKYQDLIEFVSKKSDKFALVIRKDMFESEKWIKRFYNKTLKEIQSSLIEMKEQSEWSVNKLLEATAYVYYYELNEQTIRFLKTKSDSLFGWEFKLPEDLTFYSGNKVLLAANSHEGYFLVDEELENDEDFKNLLIKE</sequence>
<reference evidence="1 2" key="1">
    <citation type="submission" date="2020-01" db="EMBL/GenBank/DDBJ databases">
        <title>A novel Bacillus sp. from Pasinler.</title>
        <authorList>
            <person name="Adiguzel A."/>
            <person name="Ay H."/>
            <person name="Baltaci M.O."/>
        </authorList>
    </citation>
    <scope>NUCLEOTIDE SEQUENCE [LARGE SCALE GENOMIC DNA]</scope>
    <source>
        <strain evidence="1 2">P1</strain>
    </source>
</reference>
<proteinExistence type="predicted"/>
<keyword evidence="2" id="KW-1185">Reference proteome</keyword>
<organism evidence="1 2">
    <name type="scientific">Pallidibacillus pasinlerensis</name>
    <dbReference type="NCBI Taxonomy" id="2703818"/>
    <lineage>
        <taxon>Bacteria</taxon>
        <taxon>Bacillati</taxon>
        <taxon>Bacillota</taxon>
        <taxon>Bacilli</taxon>
        <taxon>Bacillales</taxon>
        <taxon>Bacillaceae</taxon>
        <taxon>Pallidibacillus</taxon>
    </lineage>
</organism>
<evidence type="ECO:0000313" key="1">
    <source>
        <dbReference type="EMBL" id="NCU18839.1"/>
    </source>
</evidence>